<dbReference type="Pfam" id="PF20215">
    <property type="entry name" value="DUF6575"/>
    <property type="match status" value="1"/>
</dbReference>
<dbReference type="AlphaFoldDB" id="A0A726RM23"/>
<comment type="caution">
    <text evidence="2">The sequence shown here is derived from an EMBL/GenBank/DDBJ whole genome shotgun (WGS) entry which is preliminary data.</text>
</comment>
<feature type="non-terminal residue" evidence="2">
    <location>
        <position position="244"/>
    </location>
</feature>
<reference evidence="2" key="2">
    <citation type="submission" date="2019-10" db="EMBL/GenBank/DDBJ databases">
        <authorList>
            <consortium name="NCBI Pathogen Detection Project"/>
        </authorList>
    </citation>
    <scope>NUCLEOTIDE SEQUENCE</scope>
    <source>
        <strain evidence="2">Salmonella enterica</strain>
    </source>
</reference>
<reference evidence="2" key="1">
    <citation type="journal article" date="2018" name="Genome Biol.">
        <title>SKESA: strategic k-mer extension for scrupulous assemblies.</title>
        <authorList>
            <person name="Souvorov A."/>
            <person name="Agarwala R."/>
            <person name="Lipman D.J."/>
        </authorList>
    </citation>
    <scope>NUCLEOTIDE SEQUENCE</scope>
    <source>
        <strain evidence="2">Salmonella enterica</strain>
    </source>
</reference>
<dbReference type="InterPro" id="IPR046482">
    <property type="entry name" value="DUF6575"/>
</dbReference>
<proteinExistence type="predicted"/>
<feature type="domain" description="DUF6575" evidence="1">
    <location>
        <begin position="1"/>
        <end position="221"/>
    </location>
</feature>
<name>A0A726RM23_SALET</name>
<evidence type="ECO:0000259" key="1">
    <source>
        <dbReference type="Pfam" id="PF20215"/>
    </source>
</evidence>
<gene>
    <name evidence="2" type="ORF">G2994_22845</name>
</gene>
<accession>A0A726RM23</accession>
<sequence>MELFASDPRFGKLRIINVYLEFDGPKIFYAENESGSTFFVYWVGDEEAFENWYVIPCSKSKIIAFEKKQLNLKTILEQQEQEYFYDVKLPFSSSEELIVDFKHRNKIAEIELPKENVFVKNIKIYAPSILENDLIPTHELIVSKTNKKSKKNVLLEHMSLVCDRFSELVFGFNKSHDIVSSLQPLNARYGSFAISLHAENLTKFEEFLAKVSELMIHKKDITSFLEEWDIDIKVFLNLLKAIEN</sequence>
<dbReference type="EMBL" id="DAAQYW010000058">
    <property type="protein sequence ID" value="HAE1445971.1"/>
    <property type="molecule type" value="Genomic_DNA"/>
</dbReference>
<organism evidence="2">
    <name type="scientific">Salmonella enterica subsp. enterica serovar Bredeney</name>
    <dbReference type="NCBI Taxonomy" id="134047"/>
    <lineage>
        <taxon>Bacteria</taxon>
        <taxon>Pseudomonadati</taxon>
        <taxon>Pseudomonadota</taxon>
        <taxon>Gammaproteobacteria</taxon>
        <taxon>Enterobacterales</taxon>
        <taxon>Enterobacteriaceae</taxon>
        <taxon>Salmonella</taxon>
    </lineage>
</organism>
<evidence type="ECO:0000313" key="2">
    <source>
        <dbReference type="EMBL" id="HAE1445971.1"/>
    </source>
</evidence>
<protein>
    <recommendedName>
        <fullName evidence="1">DUF6575 domain-containing protein</fullName>
    </recommendedName>
</protein>